<evidence type="ECO:0000256" key="1">
    <source>
        <dbReference type="ARBA" id="ARBA00004141"/>
    </source>
</evidence>
<feature type="transmembrane region" description="Helical" evidence="7">
    <location>
        <begin position="28"/>
        <end position="52"/>
    </location>
</feature>
<comment type="subcellular location">
    <subcellularLocation>
        <location evidence="1">Membrane</location>
        <topology evidence="1">Multi-pass membrane protein</topology>
    </subcellularLocation>
</comment>
<dbReference type="EMBL" id="JAHCVI010000004">
    <property type="protein sequence ID" value="KAG7285963.1"/>
    <property type="molecule type" value="Genomic_DNA"/>
</dbReference>
<feature type="transmembrane region" description="Helical" evidence="7">
    <location>
        <begin position="182"/>
        <end position="200"/>
    </location>
</feature>
<keyword evidence="2 7" id="KW-0812">Transmembrane</keyword>
<keyword evidence="3 7" id="KW-1133">Transmembrane helix</keyword>
<gene>
    <name evidence="9" type="ORF">NEMBOFW57_008259</name>
</gene>
<keyword evidence="10" id="KW-1185">Reference proteome</keyword>
<evidence type="ECO:0000313" key="9">
    <source>
        <dbReference type="EMBL" id="KAG7285963.1"/>
    </source>
</evidence>
<evidence type="ECO:0000256" key="5">
    <source>
        <dbReference type="ARBA" id="ARBA00038359"/>
    </source>
</evidence>
<organism evidence="9 10">
    <name type="scientific">Staphylotrichum longicolle</name>
    <dbReference type="NCBI Taxonomy" id="669026"/>
    <lineage>
        <taxon>Eukaryota</taxon>
        <taxon>Fungi</taxon>
        <taxon>Dikarya</taxon>
        <taxon>Ascomycota</taxon>
        <taxon>Pezizomycotina</taxon>
        <taxon>Sordariomycetes</taxon>
        <taxon>Sordariomycetidae</taxon>
        <taxon>Sordariales</taxon>
        <taxon>Chaetomiaceae</taxon>
        <taxon>Staphylotrichum</taxon>
    </lineage>
</organism>
<feature type="transmembrane region" description="Helical" evidence="7">
    <location>
        <begin position="72"/>
        <end position="93"/>
    </location>
</feature>
<reference evidence="9" key="1">
    <citation type="submission" date="2023-02" db="EMBL/GenBank/DDBJ databases">
        <authorList>
            <person name="Palmer J.M."/>
        </authorList>
    </citation>
    <scope>NUCLEOTIDE SEQUENCE</scope>
    <source>
        <strain evidence="9">FW57</strain>
    </source>
</reference>
<feature type="domain" description="Rhodopsin" evidence="8">
    <location>
        <begin position="11"/>
        <end position="246"/>
    </location>
</feature>
<evidence type="ECO:0000259" key="8">
    <source>
        <dbReference type="Pfam" id="PF20684"/>
    </source>
</evidence>
<accession>A0AAD4HYR9</accession>
<protein>
    <recommendedName>
        <fullName evidence="8">Rhodopsin domain-containing protein</fullName>
    </recommendedName>
</protein>
<feature type="region of interest" description="Disordered" evidence="6">
    <location>
        <begin position="307"/>
        <end position="360"/>
    </location>
</feature>
<evidence type="ECO:0000256" key="3">
    <source>
        <dbReference type="ARBA" id="ARBA00022989"/>
    </source>
</evidence>
<evidence type="ECO:0000256" key="7">
    <source>
        <dbReference type="SAM" id="Phobius"/>
    </source>
</evidence>
<evidence type="ECO:0000256" key="6">
    <source>
        <dbReference type="SAM" id="MobiDB-lite"/>
    </source>
</evidence>
<dbReference type="AlphaFoldDB" id="A0AAD4HYR9"/>
<feature type="transmembrane region" description="Helical" evidence="7">
    <location>
        <begin position="146"/>
        <end position="170"/>
    </location>
</feature>
<dbReference type="InterPro" id="IPR052337">
    <property type="entry name" value="SAT4-like"/>
</dbReference>
<evidence type="ECO:0000256" key="2">
    <source>
        <dbReference type="ARBA" id="ARBA00022692"/>
    </source>
</evidence>
<dbReference type="GO" id="GO:0016020">
    <property type="term" value="C:membrane"/>
    <property type="evidence" value="ECO:0007669"/>
    <property type="project" value="UniProtKB-SubCell"/>
</dbReference>
<proteinExistence type="inferred from homology"/>
<dbReference type="PANTHER" id="PTHR33048:SF47">
    <property type="entry name" value="INTEGRAL MEMBRANE PROTEIN-RELATED"/>
    <property type="match status" value="1"/>
</dbReference>
<keyword evidence="4 7" id="KW-0472">Membrane</keyword>
<evidence type="ECO:0000313" key="10">
    <source>
        <dbReference type="Proteomes" id="UP001197093"/>
    </source>
</evidence>
<dbReference type="InterPro" id="IPR049326">
    <property type="entry name" value="Rhodopsin_dom_fungi"/>
</dbReference>
<evidence type="ECO:0000256" key="4">
    <source>
        <dbReference type="ARBA" id="ARBA00023136"/>
    </source>
</evidence>
<sequence>MTVLAAITVGMRFYTRRLILHILGPEDWLILISMVLSIGTCVGFVRQTFFGLGRHVWTVTPEMMMQWKLEQFYSFLFYTMSLALAKLSILFLYMRIMTHGPHRIAVYVVLGIVVACNIWVFINTFIQCIPLESVWNPDVKGTCLGLTVTIGNSVLHIITDFFIFILPLPALAKLKINKKQKIGLILVFSLGFFVCLISIIRIASISRLDFDNLTYNFSVVAYWGAAEVNLAIICACLTTLKPLIARLFPKLLGSTATNKTHGLTAAARSASAAAAGNTHGQKSQRRTLIVVEEREFARLRDDGESMSVKSSLEREAEEGASTYELVSPVSSSKQEGKGVARPGRTYAGAGDKAYANLGLR</sequence>
<comment type="caution">
    <text evidence="9">The sequence shown here is derived from an EMBL/GenBank/DDBJ whole genome shotgun (WGS) entry which is preliminary data.</text>
</comment>
<dbReference type="Proteomes" id="UP001197093">
    <property type="component" value="Unassembled WGS sequence"/>
</dbReference>
<dbReference type="PANTHER" id="PTHR33048">
    <property type="entry name" value="PTH11-LIKE INTEGRAL MEMBRANE PROTEIN (AFU_ORTHOLOGUE AFUA_5G11245)"/>
    <property type="match status" value="1"/>
</dbReference>
<comment type="similarity">
    <text evidence="5">Belongs to the SAT4 family.</text>
</comment>
<dbReference type="Pfam" id="PF20684">
    <property type="entry name" value="Fung_rhodopsin"/>
    <property type="match status" value="1"/>
</dbReference>
<feature type="transmembrane region" description="Helical" evidence="7">
    <location>
        <begin position="220"/>
        <end position="240"/>
    </location>
</feature>
<name>A0AAD4HYR9_9PEZI</name>
<feature type="transmembrane region" description="Helical" evidence="7">
    <location>
        <begin position="105"/>
        <end position="126"/>
    </location>
</feature>